<dbReference type="RefSeq" id="WP_079735023.1">
    <property type="nucleotide sequence ID" value="NZ_LT670848.1"/>
</dbReference>
<feature type="signal peptide" evidence="1">
    <location>
        <begin position="1"/>
        <end position="18"/>
    </location>
</feature>
<dbReference type="SUPFAM" id="SSF102588">
    <property type="entry name" value="LmbE-like"/>
    <property type="match status" value="1"/>
</dbReference>
<dbReference type="GO" id="GO:0016811">
    <property type="term" value="F:hydrolase activity, acting on carbon-nitrogen (but not peptide) bonds, in linear amides"/>
    <property type="evidence" value="ECO:0007669"/>
    <property type="project" value="TreeGrafter"/>
</dbReference>
<dbReference type="PANTHER" id="PTHR12993:SF11">
    <property type="entry name" value="N-ACETYLGLUCOSAMINYL-PHOSPHATIDYLINOSITOL DE-N-ACETYLASE"/>
    <property type="match status" value="1"/>
</dbReference>
<evidence type="ECO:0000256" key="1">
    <source>
        <dbReference type="SAM" id="SignalP"/>
    </source>
</evidence>
<dbReference type="Pfam" id="PF02585">
    <property type="entry name" value="PIG-L"/>
    <property type="match status" value="1"/>
</dbReference>
<organism evidence="2 3">
    <name type="scientific">Salegentibacter salegens</name>
    <dbReference type="NCBI Taxonomy" id="143223"/>
    <lineage>
        <taxon>Bacteria</taxon>
        <taxon>Pseudomonadati</taxon>
        <taxon>Bacteroidota</taxon>
        <taxon>Flavobacteriia</taxon>
        <taxon>Flavobacteriales</taxon>
        <taxon>Flavobacteriaceae</taxon>
        <taxon>Salegentibacter</taxon>
    </lineage>
</organism>
<dbReference type="InterPro" id="IPR003737">
    <property type="entry name" value="GlcNAc_PI_deacetylase-related"/>
</dbReference>
<dbReference type="EMBL" id="LT670848">
    <property type="protein sequence ID" value="SHM77666.1"/>
    <property type="molecule type" value="Genomic_DNA"/>
</dbReference>
<evidence type="ECO:0000313" key="3">
    <source>
        <dbReference type="Proteomes" id="UP000190235"/>
    </source>
</evidence>
<dbReference type="Proteomes" id="UP000190235">
    <property type="component" value="Chromosome I"/>
</dbReference>
<dbReference type="SUPFAM" id="SSF52317">
    <property type="entry name" value="Class I glutamine amidotransferase-like"/>
    <property type="match status" value="1"/>
</dbReference>
<protein>
    <submittedName>
        <fullName evidence="2">GlcNAc-PI de-N-acetylase</fullName>
    </submittedName>
</protein>
<dbReference type="InterPro" id="IPR029062">
    <property type="entry name" value="Class_I_gatase-like"/>
</dbReference>
<dbReference type="PANTHER" id="PTHR12993">
    <property type="entry name" value="N-ACETYLGLUCOSAMINYL-PHOSPHATIDYLINOSITOL DE-N-ACETYLASE-RELATED"/>
    <property type="match status" value="1"/>
</dbReference>
<dbReference type="STRING" id="143223.SAMN05878281_1921"/>
<evidence type="ECO:0000313" key="2">
    <source>
        <dbReference type="EMBL" id="SHM77666.1"/>
    </source>
</evidence>
<dbReference type="Gene3D" id="3.40.50.10320">
    <property type="entry name" value="LmbE-like"/>
    <property type="match status" value="1"/>
</dbReference>
<dbReference type="AlphaFoldDB" id="A0A1M7LHM6"/>
<sequence>MRKLFSLLFCFFLLSLHAQEPEKLNATEIFQEIKKLNFLGSVLYIGAHPDDENTRLISYFSNEKNARTAYLSLTRGDGGQNLIGPELREQLGLIRTQELLAARRIDGGEQFFTRANDFGYSKTPEETLEIWDKEKVLSDVVWIIRNFKPDVIINRFDHRTAGSTHGHHTSSALLSLEAFDAAANSNKFPDQLNFTETHQTKRAYFNTSPWFYGGEEAFQEASKDRFISFDTGVYFPLLGLSNPEISSLSRSQHQSQGFGSTGSRGRQMEYLEPIKGDTIRSQDIFKGIDTSWKKLKDGAKIGEILNEVEENYSFTDPAASIPKLLEAYKLIQKLPNEHWRELKTKEIKNIIYASTGLFLEAVASQASATPKDSVSINLEAINRSDFPVSLSSVELSPNNSKIKAEAELKNNEDWQNEIVLKVPKETPYTTPYWLEEESNNGMYIVKNRELIGLPETPMLTKAIFHLKFSEVSLSFEKPIIYKYNDAVFGETYQPFEIIPEISLAFEDDVIIFENEKSKKVSVKLTSGKANVQGEISLSAGKNWNIKPDNHKFQLQQKGSSVTVTFEVNPPKDQEETFIIPTATINGEEFSEKLISIDYKHIPKQNLVVPSKLKVARLELERKGELIGYIEGAGDVVPESLEQIGYRVNKLNVASISQASLQKYDAVVLGIRALNTVDALKFKQQALFDYVKNGGNLIVQYNTNRGLVTENTSPFPLELSRDRVTDETAEVRFLAEEHPILNSPNKITEKDFENWVQERGLYFPDSWSEEFTPILSMNDKNETPKNGSLMVAKYGEGYFIYTGLSFFRQFPVGVPGAYRLFANMISIGKQ</sequence>
<feature type="chain" id="PRO_5012342076" evidence="1">
    <location>
        <begin position="19"/>
        <end position="829"/>
    </location>
</feature>
<keyword evidence="1" id="KW-0732">Signal</keyword>
<keyword evidence="3" id="KW-1185">Reference proteome</keyword>
<reference evidence="3" key="1">
    <citation type="submission" date="2016-11" db="EMBL/GenBank/DDBJ databases">
        <authorList>
            <person name="Varghese N."/>
            <person name="Submissions S."/>
        </authorList>
    </citation>
    <scope>NUCLEOTIDE SEQUENCE [LARGE SCALE GENOMIC DNA]</scope>
    <source>
        <strain evidence="3">ACAM 48</strain>
    </source>
</reference>
<dbReference type="InterPro" id="IPR024078">
    <property type="entry name" value="LmbE-like_dom_sf"/>
</dbReference>
<dbReference type="CDD" id="cd03143">
    <property type="entry name" value="A4_beta-galactosidase_middle_domain"/>
    <property type="match status" value="1"/>
</dbReference>
<gene>
    <name evidence="2" type="ORF">SAMN05878281_1921</name>
</gene>
<name>A0A1M7LHM6_9FLAO</name>
<proteinExistence type="predicted"/>
<accession>A0A1M7LHM6</accession>
<dbReference type="OrthoDB" id="9759749at2"/>